<evidence type="ECO:0000313" key="1">
    <source>
        <dbReference type="EMBL" id="KAF8726219.1"/>
    </source>
</evidence>
<evidence type="ECO:0000313" key="3">
    <source>
        <dbReference type="Proteomes" id="UP000636709"/>
    </source>
</evidence>
<dbReference type="EMBL" id="JACEFO010001651">
    <property type="protein sequence ID" value="KAF8726219.1"/>
    <property type="molecule type" value="Genomic_DNA"/>
</dbReference>
<name>A0A835KE81_9POAL</name>
<dbReference type="Proteomes" id="UP000636709">
    <property type="component" value="Unassembled WGS sequence"/>
</dbReference>
<evidence type="ECO:0000313" key="2">
    <source>
        <dbReference type="EMBL" id="KAF8726440.1"/>
    </source>
</evidence>
<dbReference type="PANTHER" id="PTHR33165:SF53">
    <property type="entry name" value="OS04G0486300 PROTEIN"/>
    <property type="match status" value="1"/>
</dbReference>
<reference evidence="2" key="1">
    <citation type="submission" date="2020-07" db="EMBL/GenBank/DDBJ databases">
        <title>Genome sequence and genetic diversity analysis of an under-domesticated orphan crop, white fonio (Digitaria exilis).</title>
        <authorList>
            <person name="Bennetzen J.L."/>
            <person name="Chen S."/>
            <person name="Ma X."/>
            <person name="Wang X."/>
            <person name="Yssel A.E.J."/>
            <person name="Chaluvadi S.R."/>
            <person name="Johnson M."/>
            <person name="Gangashetty P."/>
            <person name="Hamidou F."/>
            <person name="Sanogo M.D."/>
            <person name="Zwaenepoel A."/>
            <person name="Wallace J."/>
            <person name="Van De Peer Y."/>
            <person name="Van Deynze A."/>
        </authorList>
    </citation>
    <scope>NUCLEOTIDE SEQUENCE</scope>
    <source>
        <tissue evidence="2">Leaves</tissue>
    </source>
</reference>
<dbReference type="EMBL" id="JACEFO010001650">
    <property type="protein sequence ID" value="KAF8726440.1"/>
    <property type="molecule type" value="Genomic_DNA"/>
</dbReference>
<gene>
    <name evidence="2" type="ORF">HU200_019674</name>
    <name evidence="1" type="ORF">HU200_019675</name>
</gene>
<proteinExistence type="predicted"/>
<comment type="caution">
    <text evidence="2">The sequence shown here is derived from an EMBL/GenBank/DDBJ whole genome shotgun (WGS) entry which is preliminary data.</text>
</comment>
<organism evidence="2 3">
    <name type="scientific">Digitaria exilis</name>
    <dbReference type="NCBI Taxonomy" id="1010633"/>
    <lineage>
        <taxon>Eukaryota</taxon>
        <taxon>Viridiplantae</taxon>
        <taxon>Streptophyta</taxon>
        <taxon>Embryophyta</taxon>
        <taxon>Tracheophyta</taxon>
        <taxon>Spermatophyta</taxon>
        <taxon>Magnoliopsida</taxon>
        <taxon>Liliopsida</taxon>
        <taxon>Poales</taxon>
        <taxon>Poaceae</taxon>
        <taxon>PACMAD clade</taxon>
        <taxon>Panicoideae</taxon>
        <taxon>Panicodae</taxon>
        <taxon>Paniceae</taxon>
        <taxon>Anthephorinae</taxon>
        <taxon>Digitaria</taxon>
    </lineage>
</organism>
<keyword evidence="3" id="KW-1185">Reference proteome</keyword>
<dbReference type="PANTHER" id="PTHR33165">
    <property type="entry name" value="F-BOX DOMAIN CONTAINING PROTEIN-LIKE-RELATED"/>
    <property type="match status" value="1"/>
</dbReference>
<sequence>MVDSDTPTSCGQKVHQVLRIDPPVVQDRAGADRQLQPPKLIATIPASKLVYPGGLVECGSEILVHGHNDMPESQLLVYKLIDLVLQRFVPTKNIGGNTLFLDERNLSVSSKVLSTVEGDNAVSIRSAPPYLAQYHFGSGSLSPAIDSCSLYGRAQGPSNLVHYIFSCLIRNRWSRGIIFRKEQSWFEQNQYMLNNEASHSSHPIWQFICY</sequence>
<dbReference type="AlphaFoldDB" id="A0A835KE81"/>
<accession>A0A835KE81</accession>
<dbReference type="OrthoDB" id="668091at2759"/>
<protein>
    <submittedName>
        <fullName evidence="2">Uncharacterized protein</fullName>
    </submittedName>
</protein>